<evidence type="ECO:0000256" key="5">
    <source>
        <dbReference type="ARBA" id="ARBA00022475"/>
    </source>
</evidence>
<name>A0A931GIQ0_9ACTN</name>
<feature type="region of interest" description="Disordered" evidence="12">
    <location>
        <begin position="293"/>
        <end position="329"/>
    </location>
</feature>
<comment type="subcellular location">
    <subcellularLocation>
        <location evidence="11">Cell membrane</location>
        <topology evidence="11">Multi-pass membrane protein</topology>
    </subcellularLocation>
    <subcellularLocation>
        <location evidence="2">Cell membrane</location>
        <topology evidence="2">Peripheral membrane protein</topology>
    </subcellularLocation>
    <subcellularLocation>
        <location evidence="1">Membrane</location>
        <topology evidence="1">Multi-pass membrane protein</topology>
    </subcellularLocation>
</comment>
<dbReference type="InterPro" id="IPR017871">
    <property type="entry name" value="ABC_transporter-like_CS"/>
</dbReference>
<feature type="transmembrane region" description="Helical" evidence="11">
    <location>
        <begin position="133"/>
        <end position="153"/>
    </location>
</feature>
<dbReference type="PROSITE" id="PS50928">
    <property type="entry name" value="ABC_TM1"/>
    <property type="match status" value="1"/>
</dbReference>
<evidence type="ECO:0000259" key="14">
    <source>
        <dbReference type="PROSITE" id="PS50928"/>
    </source>
</evidence>
<evidence type="ECO:0000313" key="15">
    <source>
        <dbReference type="EMBL" id="MBG6088833.1"/>
    </source>
</evidence>
<proteinExistence type="inferred from homology"/>
<dbReference type="GO" id="GO:0015833">
    <property type="term" value="P:peptide transport"/>
    <property type="evidence" value="ECO:0007669"/>
    <property type="project" value="InterPro"/>
</dbReference>
<gene>
    <name evidence="15" type="ORF">IW256_002946</name>
</gene>
<dbReference type="Pfam" id="PF08352">
    <property type="entry name" value="oligo_HPY"/>
    <property type="match status" value="1"/>
</dbReference>
<dbReference type="SMART" id="SM00382">
    <property type="entry name" value="AAA"/>
    <property type="match status" value="1"/>
</dbReference>
<organism evidence="15 16">
    <name type="scientific">Actinomadura viridis</name>
    <dbReference type="NCBI Taxonomy" id="58110"/>
    <lineage>
        <taxon>Bacteria</taxon>
        <taxon>Bacillati</taxon>
        <taxon>Actinomycetota</taxon>
        <taxon>Actinomycetes</taxon>
        <taxon>Streptosporangiales</taxon>
        <taxon>Thermomonosporaceae</taxon>
        <taxon>Actinomadura</taxon>
    </lineage>
</organism>
<evidence type="ECO:0000259" key="13">
    <source>
        <dbReference type="PROSITE" id="PS50893"/>
    </source>
</evidence>
<feature type="transmembrane region" description="Helical" evidence="11">
    <location>
        <begin position="263"/>
        <end position="282"/>
    </location>
</feature>
<protein>
    <submittedName>
        <fullName evidence="15">Peptide/nickel transport system permease protein</fullName>
    </submittedName>
</protein>
<feature type="compositionally biased region" description="Gly residues" evidence="12">
    <location>
        <begin position="293"/>
        <end position="306"/>
    </location>
</feature>
<dbReference type="InterPro" id="IPR025966">
    <property type="entry name" value="OppC_N"/>
</dbReference>
<dbReference type="SUPFAM" id="SSF52540">
    <property type="entry name" value="P-loop containing nucleoside triphosphate hydrolases"/>
    <property type="match status" value="1"/>
</dbReference>
<dbReference type="GO" id="GO:0005886">
    <property type="term" value="C:plasma membrane"/>
    <property type="evidence" value="ECO:0007669"/>
    <property type="project" value="UniProtKB-SubCell"/>
</dbReference>
<dbReference type="RefSeq" id="WP_197011510.1">
    <property type="nucleotide sequence ID" value="NZ_BAABES010000005.1"/>
</dbReference>
<dbReference type="Gene3D" id="3.40.50.300">
    <property type="entry name" value="P-loop containing nucleotide triphosphate hydrolases"/>
    <property type="match status" value="1"/>
</dbReference>
<keyword evidence="7" id="KW-0547">Nucleotide-binding</keyword>
<comment type="similarity">
    <text evidence="11">Belongs to the binding-protein-dependent transport system permease family.</text>
</comment>
<dbReference type="Pfam" id="PF00005">
    <property type="entry name" value="ABC_tran"/>
    <property type="match status" value="1"/>
</dbReference>
<keyword evidence="4 11" id="KW-0813">Transport</keyword>
<evidence type="ECO:0000256" key="9">
    <source>
        <dbReference type="ARBA" id="ARBA00022989"/>
    </source>
</evidence>
<keyword evidence="9 11" id="KW-1133">Transmembrane helix</keyword>
<comment type="similarity">
    <text evidence="3">Belongs to the ABC transporter superfamily.</text>
</comment>
<keyword evidence="6 11" id="KW-0812">Transmembrane</keyword>
<evidence type="ECO:0000256" key="1">
    <source>
        <dbReference type="ARBA" id="ARBA00004141"/>
    </source>
</evidence>
<dbReference type="GO" id="GO:0005524">
    <property type="term" value="F:ATP binding"/>
    <property type="evidence" value="ECO:0007669"/>
    <property type="project" value="UniProtKB-KW"/>
</dbReference>
<evidence type="ECO:0000256" key="12">
    <source>
        <dbReference type="SAM" id="MobiDB-lite"/>
    </source>
</evidence>
<dbReference type="InterPro" id="IPR050388">
    <property type="entry name" value="ABC_Ni/Peptide_Import"/>
</dbReference>
<dbReference type="InterPro" id="IPR003439">
    <property type="entry name" value="ABC_transporter-like_ATP-bd"/>
</dbReference>
<evidence type="ECO:0000256" key="7">
    <source>
        <dbReference type="ARBA" id="ARBA00022741"/>
    </source>
</evidence>
<dbReference type="FunFam" id="3.40.50.300:FF:000016">
    <property type="entry name" value="Oligopeptide ABC transporter ATP-binding component"/>
    <property type="match status" value="1"/>
</dbReference>
<dbReference type="Pfam" id="PF12911">
    <property type="entry name" value="OppC_N"/>
    <property type="match status" value="1"/>
</dbReference>
<dbReference type="Proteomes" id="UP000614047">
    <property type="component" value="Unassembled WGS sequence"/>
</dbReference>
<dbReference type="CDD" id="cd06261">
    <property type="entry name" value="TM_PBP2"/>
    <property type="match status" value="1"/>
</dbReference>
<evidence type="ECO:0000256" key="10">
    <source>
        <dbReference type="ARBA" id="ARBA00023136"/>
    </source>
</evidence>
<evidence type="ECO:0000256" key="2">
    <source>
        <dbReference type="ARBA" id="ARBA00004202"/>
    </source>
</evidence>
<dbReference type="InterPro" id="IPR000515">
    <property type="entry name" value="MetI-like"/>
</dbReference>
<dbReference type="EMBL" id="JADOUA010000001">
    <property type="protein sequence ID" value="MBG6088833.1"/>
    <property type="molecule type" value="Genomic_DNA"/>
</dbReference>
<keyword evidence="16" id="KW-1185">Reference proteome</keyword>
<dbReference type="GO" id="GO:0055085">
    <property type="term" value="P:transmembrane transport"/>
    <property type="evidence" value="ECO:0007669"/>
    <property type="project" value="InterPro"/>
</dbReference>
<dbReference type="Gene3D" id="1.10.3720.10">
    <property type="entry name" value="MetI-like"/>
    <property type="match status" value="1"/>
</dbReference>
<keyword evidence="5" id="KW-1003">Cell membrane</keyword>
<keyword evidence="8" id="KW-0067">ATP-binding</keyword>
<feature type="transmembrane region" description="Helical" evidence="11">
    <location>
        <begin position="98"/>
        <end position="121"/>
    </location>
</feature>
<dbReference type="InterPro" id="IPR013563">
    <property type="entry name" value="Oligopep_ABC_C"/>
</dbReference>
<reference evidence="15" key="1">
    <citation type="submission" date="2020-11" db="EMBL/GenBank/DDBJ databases">
        <title>Sequencing the genomes of 1000 actinobacteria strains.</title>
        <authorList>
            <person name="Klenk H.-P."/>
        </authorList>
    </citation>
    <scope>NUCLEOTIDE SEQUENCE</scope>
    <source>
        <strain evidence="15">DSM 43175</strain>
    </source>
</reference>
<dbReference type="InterPro" id="IPR003593">
    <property type="entry name" value="AAA+_ATPase"/>
</dbReference>
<dbReference type="AlphaFoldDB" id="A0A931GIQ0"/>
<dbReference type="Pfam" id="PF00528">
    <property type="entry name" value="BPD_transp_1"/>
    <property type="match status" value="1"/>
</dbReference>
<dbReference type="PANTHER" id="PTHR43297">
    <property type="entry name" value="OLIGOPEPTIDE TRANSPORT ATP-BINDING PROTEIN APPD"/>
    <property type="match status" value="1"/>
</dbReference>
<dbReference type="PANTHER" id="PTHR43297:SF2">
    <property type="entry name" value="DIPEPTIDE TRANSPORT ATP-BINDING PROTEIN DPPD"/>
    <property type="match status" value="1"/>
</dbReference>
<dbReference type="GO" id="GO:0016887">
    <property type="term" value="F:ATP hydrolysis activity"/>
    <property type="evidence" value="ECO:0007669"/>
    <property type="project" value="InterPro"/>
</dbReference>
<accession>A0A931GIQ0</accession>
<evidence type="ECO:0000256" key="6">
    <source>
        <dbReference type="ARBA" id="ARBA00022692"/>
    </source>
</evidence>
<feature type="transmembrane region" description="Helical" evidence="11">
    <location>
        <begin position="215"/>
        <end position="238"/>
    </location>
</feature>
<evidence type="ECO:0000256" key="3">
    <source>
        <dbReference type="ARBA" id="ARBA00005417"/>
    </source>
</evidence>
<dbReference type="PROSITE" id="PS00211">
    <property type="entry name" value="ABC_TRANSPORTER_1"/>
    <property type="match status" value="1"/>
</dbReference>
<dbReference type="CDD" id="cd03257">
    <property type="entry name" value="ABC_NikE_OppD_transporters"/>
    <property type="match status" value="1"/>
</dbReference>
<evidence type="ECO:0000313" key="16">
    <source>
        <dbReference type="Proteomes" id="UP000614047"/>
    </source>
</evidence>
<feature type="domain" description="ABC transmembrane type-1" evidence="14">
    <location>
        <begin position="94"/>
        <end position="283"/>
    </location>
</feature>
<dbReference type="NCBIfam" id="TIGR01727">
    <property type="entry name" value="oligo_HPY"/>
    <property type="match status" value="1"/>
</dbReference>
<sequence length="655" mass="68879">MSAGLDRRLDERSRRRRSRRPGAWWRGLAARPAGLVALLVLNLLVLACVGASLIAPHDPRAQDLANVLAGPSAGHPLGTDTLGRDVLSRILFGGRRTFLSVAEGVAAVLIVGVPLGLVAGYAGRLVDQLLGRLSDVVMAIPAIILVLVVLAVLPQNQDAAMVTFGLLGAPGVLRVVRGAALKVREEPYITAARVAGLSHARIIARHVLPRVRGPVIVQATIFAAYALLFETGLAYLGLTADPTAPTWGGMVAEASTVIQQQSWLLWPSGMVIAITIVAFGLLGDTIRDAAVGGGPGGKPAGAGAGGRRQARPAEPPPVPRSGTPRRESPVLTVRGLSVALADGDRETLLVDGVGFDVMPGETVGLVGESGCGKSVTALALLRLLPRGLLRTGGEVIEGDRDLLRLPGRTFDLLRGSALAYISQEPQAALDPMVTIGRQMEEVVAHHDGAGRAAARARALELLAMVEIRDPVRVAASCPHEISGGMAQRVAIALALAGRPRLLIADEPTTALDVTVQAEVLGLLRRLQGETGMAILLITHDWGVVADLCDRTLVMYAGQIVEECAVEDVYDRPLHPYTRGLLRSHPSLAADGEPLLAMPGQVPAPADWPRGCRFAARCPLAGRDCTAAPIPLADVGEGRLSRCLRTDRLLVEEVRS</sequence>
<dbReference type="InterPro" id="IPR035906">
    <property type="entry name" value="MetI-like_sf"/>
</dbReference>
<dbReference type="SUPFAM" id="SSF161098">
    <property type="entry name" value="MetI-like"/>
    <property type="match status" value="1"/>
</dbReference>
<evidence type="ECO:0000256" key="4">
    <source>
        <dbReference type="ARBA" id="ARBA00022448"/>
    </source>
</evidence>
<dbReference type="PROSITE" id="PS50893">
    <property type="entry name" value="ABC_TRANSPORTER_2"/>
    <property type="match status" value="1"/>
</dbReference>
<comment type="caution">
    <text evidence="15">The sequence shown here is derived from an EMBL/GenBank/DDBJ whole genome shotgun (WGS) entry which is preliminary data.</text>
</comment>
<evidence type="ECO:0000256" key="8">
    <source>
        <dbReference type="ARBA" id="ARBA00022840"/>
    </source>
</evidence>
<evidence type="ECO:0000256" key="11">
    <source>
        <dbReference type="RuleBase" id="RU363032"/>
    </source>
</evidence>
<feature type="domain" description="ABC transporter" evidence="13">
    <location>
        <begin position="333"/>
        <end position="581"/>
    </location>
</feature>
<dbReference type="InterPro" id="IPR027417">
    <property type="entry name" value="P-loop_NTPase"/>
</dbReference>
<keyword evidence="10 11" id="KW-0472">Membrane</keyword>